<accession>A0A8S2YU05</accession>
<evidence type="ECO:0000313" key="2">
    <source>
        <dbReference type="EMBL" id="CAF4576413.1"/>
    </source>
</evidence>
<feature type="compositionally biased region" description="Polar residues" evidence="1">
    <location>
        <begin position="11"/>
        <end position="23"/>
    </location>
</feature>
<name>A0A8S2YU05_9BILA</name>
<dbReference type="Proteomes" id="UP000676336">
    <property type="component" value="Unassembled WGS sequence"/>
</dbReference>
<feature type="non-terminal residue" evidence="2">
    <location>
        <position position="1"/>
    </location>
</feature>
<feature type="non-terminal residue" evidence="2">
    <location>
        <position position="72"/>
    </location>
</feature>
<reference evidence="2" key="1">
    <citation type="submission" date="2021-02" db="EMBL/GenBank/DDBJ databases">
        <authorList>
            <person name="Nowell W R."/>
        </authorList>
    </citation>
    <scope>NUCLEOTIDE SEQUENCE</scope>
</reference>
<dbReference type="EMBL" id="CAJOBI010098487">
    <property type="protein sequence ID" value="CAF4576413.1"/>
    <property type="molecule type" value="Genomic_DNA"/>
</dbReference>
<dbReference type="AlphaFoldDB" id="A0A8S2YU05"/>
<protein>
    <submittedName>
        <fullName evidence="2">Uncharacterized protein</fullName>
    </submittedName>
</protein>
<evidence type="ECO:0000256" key="1">
    <source>
        <dbReference type="SAM" id="MobiDB-lite"/>
    </source>
</evidence>
<organism evidence="2 3">
    <name type="scientific">Rotaria magnacalcarata</name>
    <dbReference type="NCBI Taxonomy" id="392030"/>
    <lineage>
        <taxon>Eukaryota</taxon>
        <taxon>Metazoa</taxon>
        <taxon>Spiralia</taxon>
        <taxon>Gnathifera</taxon>
        <taxon>Rotifera</taxon>
        <taxon>Eurotatoria</taxon>
        <taxon>Bdelloidea</taxon>
        <taxon>Philodinida</taxon>
        <taxon>Philodinidae</taxon>
        <taxon>Rotaria</taxon>
    </lineage>
</organism>
<proteinExistence type="predicted"/>
<evidence type="ECO:0000313" key="3">
    <source>
        <dbReference type="Proteomes" id="UP000676336"/>
    </source>
</evidence>
<sequence>MKLSIEQYLIQSNGTTSSPSNDSAAKKSNHTNPKVASAQIRLTMKNLILIIIFLERAKLLRLIDNDPCLYIR</sequence>
<gene>
    <name evidence="2" type="ORF">SMN809_LOCUS38087</name>
</gene>
<feature type="region of interest" description="Disordered" evidence="1">
    <location>
        <begin position="11"/>
        <end position="33"/>
    </location>
</feature>
<comment type="caution">
    <text evidence="2">The sequence shown here is derived from an EMBL/GenBank/DDBJ whole genome shotgun (WGS) entry which is preliminary data.</text>
</comment>